<dbReference type="GO" id="GO:0032049">
    <property type="term" value="P:cardiolipin biosynthetic process"/>
    <property type="evidence" value="ECO:0007669"/>
    <property type="project" value="UniProtKB-ARBA"/>
</dbReference>
<gene>
    <name evidence="2" type="ORF">IGC_04887</name>
</gene>
<evidence type="ECO:0000313" key="2">
    <source>
        <dbReference type="EMBL" id="EJQ74336.1"/>
    </source>
</evidence>
<comment type="caution">
    <text evidence="2">The sequence shown here is derived from an EMBL/GenBank/DDBJ whole genome shotgun (WGS) entry which is preliminary data.</text>
</comment>
<dbReference type="HOGENOM" id="CLU_688215_0_0_9"/>
<dbReference type="AlphaFoldDB" id="J8CNL4"/>
<evidence type="ECO:0000313" key="3">
    <source>
        <dbReference type="Proteomes" id="UP000006977"/>
    </source>
</evidence>
<dbReference type="PROSITE" id="PS50035">
    <property type="entry name" value="PLD"/>
    <property type="match status" value="1"/>
</dbReference>
<dbReference type="InterPro" id="IPR025202">
    <property type="entry name" value="PLD-like_dom"/>
</dbReference>
<dbReference type="Gene3D" id="3.30.870.10">
    <property type="entry name" value="Endonuclease Chain A"/>
    <property type="match status" value="1"/>
</dbReference>
<organism evidence="2 3">
    <name type="scientific">Bacillus cereus HuA4-10</name>
    <dbReference type="NCBI Taxonomy" id="1053206"/>
    <lineage>
        <taxon>Bacteria</taxon>
        <taxon>Bacillati</taxon>
        <taxon>Bacillota</taxon>
        <taxon>Bacilli</taxon>
        <taxon>Bacillales</taxon>
        <taxon>Bacillaceae</taxon>
        <taxon>Bacillus</taxon>
        <taxon>Bacillus cereus group</taxon>
    </lineage>
</organism>
<evidence type="ECO:0000259" key="1">
    <source>
        <dbReference type="PROSITE" id="PS50035"/>
    </source>
</evidence>
<feature type="domain" description="PLD phosphodiesterase" evidence="1">
    <location>
        <begin position="96"/>
        <end position="123"/>
    </location>
</feature>
<dbReference type="InterPro" id="IPR001736">
    <property type="entry name" value="PLipase_D/transphosphatidylase"/>
</dbReference>
<accession>J8CNL4</accession>
<dbReference type="InterPro" id="IPR059166">
    <property type="entry name" value="PLD-like_cat"/>
</dbReference>
<sequence length="416" mass="47941">MISLIGGGINLPISFLDKNFGSTFFSLLESTEKQIRIISPFIGYKTALALVNFIEETEDDIECVLITRFDREDFIKGVSSLDGLERLIKAGVKIYALQGLHTKLYIFDGESMIMGSANFTFNGFYRNHEFGVFMEKEPKFAAECNNYFEGVLTDIKSSGDWEITLERIEKEKPHCDDAVTGRAASQRKPRKNESPVIIQSNIVKWGAKIDLQGHHQVDNKDEKDILERILHEEDENQIQKRNTGIWLKFEGNSENRIPNHLTYFERRKTEHRKRTFFPKSPSGIKEGQLLFMTMVSTDKHNNGTPIIVGYAITAGFNEKNIVDDTAPFNQGDRKRYPYYVELKSGRFLKAPIKEGITLRELARELQGGLYPNPKSSFNEIIYTHRQKSHLQITERAYDYIMQRLESLFKVHGYDEL</sequence>
<name>J8CNL4_BACCE</name>
<dbReference type="Proteomes" id="UP000006977">
    <property type="component" value="Unassembled WGS sequence"/>
</dbReference>
<dbReference type="PANTHER" id="PTHR21248">
    <property type="entry name" value="CARDIOLIPIN SYNTHASE"/>
    <property type="match status" value="1"/>
</dbReference>
<dbReference type="PANTHER" id="PTHR21248:SF22">
    <property type="entry name" value="PHOSPHOLIPASE D"/>
    <property type="match status" value="1"/>
</dbReference>
<protein>
    <recommendedName>
        <fullName evidence="1">PLD phosphodiesterase domain-containing protein</fullName>
    </recommendedName>
</protein>
<dbReference type="GO" id="GO:0030572">
    <property type="term" value="F:phosphatidyltransferase activity"/>
    <property type="evidence" value="ECO:0007669"/>
    <property type="project" value="UniProtKB-ARBA"/>
</dbReference>
<dbReference type="Pfam" id="PF13091">
    <property type="entry name" value="PLDc_2"/>
    <property type="match status" value="1"/>
</dbReference>
<dbReference type="EMBL" id="AHEA01000041">
    <property type="protein sequence ID" value="EJQ74336.1"/>
    <property type="molecule type" value="Genomic_DNA"/>
</dbReference>
<dbReference type="PATRIC" id="fig|1053206.3.peg.4995"/>
<reference evidence="2 3" key="1">
    <citation type="submission" date="2012-04" db="EMBL/GenBank/DDBJ databases">
        <title>The Genome Sequence of Bacillus cereus HuA4-10.</title>
        <authorList>
            <consortium name="The Broad Institute Genome Sequencing Platform"/>
            <consortium name="The Broad Institute Genome Sequencing Center for Infectious Disease"/>
            <person name="Feldgarden M."/>
            <person name="Van der Auwera G.A."/>
            <person name="Mahillon J."/>
            <person name="Duprez V."/>
            <person name="Timmery S."/>
            <person name="Mattelet C."/>
            <person name="Dierick K."/>
            <person name="Sun M."/>
            <person name="Yu Z."/>
            <person name="Zhu L."/>
            <person name="Hu X."/>
            <person name="Shank E.B."/>
            <person name="Swiecicka I."/>
            <person name="Hansen B.M."/>
            <person name="Andrup L."/>
            <person name="Young S.K."/>
            <person name="Zeng Q."/>
            <person name="Gargeya S."/>
            <person name="Fitzgerald M."/>
            <person name="Haas B."/>
            <person name="Abouelleil A."/>
            <person name="Alvarado L."/>
            <person name="Arachchi H.M."/>
            <person name="Berlin A."/>
            <person name="Chapman S.B."/>
            <person name="Goldberg J."/>
            <person name="Griggs A."/>
            <person name="Gujja S."/>
            <person name="Hansen M."/>
            <person name="Howarth C."/>
            <person name="Imamovic A."/>
            <person name="Larimer J."/>
            <person name="McCowen C."/>
            <person name="Montmayeur A."/>
            <person name="Murphy C."/>
            <person name="Neiman D."/>
            <person name="Pearson M."/>
            <person name="Priest M."/>
            <person name="Roberts A."/>
            <person name="Saif S."/>
            <person name="Shea T."/>
            <person name="Sisk P."/>
            <person name="Sykes S."/>
            <person name="Wortman J."/>
            <person name="Nusbaum C."/>
            <person name="Birren B."/>
        </authorList>
    </citation>
    <scope>NUCLEOTIDE SEQUENCE [LARGE SCALE GENOMIC DNA]</scope>
    <source>
        <strain evidence="2 3">HuA4-10</strain>
    </source>
</reference>
<dbReference type="CDD" id="cd09176">
    <property type="entry name" value="PLDc_unchar6"/>
    <property type="match status" value="1"/>
</dbReference>
<dbReference type="SUPFAM" id="SSF56024">
    <property type="entry name" value="Phospholipase D/nuclease"/>
    <property type="match status" value="1"/>
</dbReference>
<proteinExistence type="predicted"/>